<evidence type="ECO:0000313" key="1">
    <source>
        <dbReference type="EMBL" id="KHJ83492.1"/>
    </source>
</evidence>
<dbReference type="EMBL" id="KN573206">
    <property type="protein sequence ID" value="KHJ83492.1"/>
    <property type="molecule type" value="Genomic_DNA"/>
</dbReference>
<dbReference type="AlphaFoldDB" id="A0A0B1SIY9"/>
<accession>A0A0B1SIY9</accession>
<name>A0A0B1SIY9_OESDE</name>
<proteinExistence type="predicted"/>
<evidence type="ECO:0000313" key="2">
    <source>
        <dbReference type="Proteomes" id="UP000053660"/>
    </source>
</evidence>
<sequence>MDNENLTPKEHFQQMKNLTRQHPELFNILYLAANEVMAKSYESICGMYGKCGGYMPGFEAFGPGNSLACDCYMRGKGGRKGQWGSSRGGRYGYAGFDITRKEEPWDSEDQWFMDESQSRGMNELGRMEHLSSKDEQVWNT</sequence>
<gene>
    <name evidence="1" type="ORF">OESDEN_16809</name>
</gene>
<organism evidence="1 2">
    <name type="scientific">Oesophagostomum dentatum</name>
    <name type="common">Nodular worm</name>
    <dbReference type="NCBI Taxonomy" id="61180"/>
    <lineage>
        <taxon>Eukaryota</taxon>
        <taxon>Metazoa</taxon>
        <taxon>Ecdysozoa</taxon>
        <taxon>Nematoda</taxon>
        <taxon>Chromadorea</taxon>
        <taxon>Rhabditida</taxon>
        <taxon>Rhabditina</taxon>
        <taxon>Rhabditomorpha</taxon>
        <taxon>Strongyloidea</taxon>
        <taxon>Strongylidae</taxon>
        <taxon>Oesophagostomum</taxon>
    </lineage>
</organism>
<protein>
    <submittedName>
        <fullName evidence="1">Uncharacterized protein</fullName>
    </submittedName>
</protein>
<reference evidence="1 2" key="1">
    <citation type="submission" date="2014-03" db="EMBL/GenBank/DDBJ databases">
        <title>Draft genome of the hookworm Oesophagostomum dentatum.</title>
        <authorList>
            <person name="Mitreva M."/>
        </authorList>
    </citation>
    <scope>NUCLEOTIDE SEQUENCE [LARGE SCALE GENOMIC DNA]</scope>
    <source>
        <strain evidence="1 2">OD-Hann</strain>
    </source>
</reference>
<dbReference type="Proteomes" id="UP000053660">
    <property type="component" value="Unassembled WGS sequence"/>
</dbReference>
<keyword evidence="2" id="KW-1185">Reference proteome</keyword>